<sequence length="295" mass="32613">MSFFNSLGRSMGIAAKSKGRPMPASTVEQTIDVGMPPADPSGVAPGTMSKPLYLCQPFVRSTLIRGSFRTIVALPKYVHPYEWIAMNLFDFFHNLNQFCEVIAESCSATAHPTMSAGVGLHYTWVDVNRRPIHLPASQYIDYVMTWIHRLLNDEAVFPTQPLREFPPTFLTTAQHMYKQMLRVFAHLYHAHFPLLLHLSCEGHINSLFAHFLVFGKEFQLFQFAEFKGVGNPALGAPACLGGVGGPDHPAMETPGVQDMAAAPVGATGEPQPYPGVCDLIECWVERGILARDILL</sequence>
<evidence type="ECO:0000313" key="2">
    <source>
        <dbReference type="EMBL" id="SHO79604.1"/>
    </source>
</evidence>
<dbReference type="GO" id="GO:0016301">
    <property type="term" value="F:kinase activity"/>
    <property type="evidence" value="ECO:0007669"/>
    <property type="project" value="UniProtKB-KW"/>
</dbReference>
<keyword evidence="1" id="KW-0479">Metal-binding</keyword>
<dbReference type="OrthoDB" id="8170117at2759"/>
<feature type="binding site" evidence="1">
    <location>
        <position position="106"/>
    </location>
    <ligand>
        <name>Zn(2+)</name>
        <dbReference type="ChEBI" id="CHEBI:29105"/>
    </ligand>
</feature>
<dbReference type="OMA" id="ILCNPAP"/>
<dbReference type="EMBL" id="LT671827">
    <property type="protein sequence ID" value="SHO79604.1"/>
    <property type="molecule type" value="Genomic_DNA"/>
</dbReference>
<reference evidence="3" key="1">
    <citation type="journal article" date="2017" name="Nucleic Acids Res.">
        <title>Proteogenomics produces comprehensive and highly accurate protein-coding gene annotation in a complete genome assembly of Malassezia sympodialis.</title>
        <authorList>
            <person name="Zhu Y."/>
            <person name="Engstroem P.G."/>
            <person name="Tellgren-Roth C."/>
            <person name="Baudo C.D."/>
            <person name="Kennell J.C."/>
            <person name="Sun S."/>
            <person name="Billmyre R.B."/>
            <person name="Schroeder M.S."/>
            <person name="Andersson A."/>
            <person name="Holm T."/>
            <person name="Sigurgeirsson B."/>
            <person name="Wu G."/>
            <person name="Sankaranarayanan S.R."/>
            <person name="Siddharthan R."/>
            <person name="Sanyal K."/>
            <person name="Lundeberg J."/>
            <person name="Nystedt B."/>
            <person name="Boekhout T."/>
            <person name="Dawson T.L. Jr."/>
            <person name="Heitman J."/>
            <person name="Scheynius A."/>
            <person name="Lehtioe J."/>
        </authorList>
    </citation>
    <scope>NUCLEOTIDE SEQUENCE [LARGE SCALE GENOMIC DNA]</scope>
    <source>
        <strain evidence="3">ATCC 42132</strain>
    </source>
</reference>
<dbReference type="STRING" id="1230383.A0A1M8ABN1"/>
<dbReference type="Gene3D" id="1.20.140.30">
    <property type="entry name" value="MOB kinase activator"/>
    <property type="match status" value="1"/>
</dbReference>
<dbReference type="VEuPathDB" id="FungiDB:MSYG_3954"/>
<accession>A0A1M8ABN1</accession>
<dbReference type="Pfam" id="PF03637">
    <property type="entry name" value="Mob1_phocein"/>
    <property type="match status" value="1"/>
</dbReference>
<organism evidence="2 3">
    <name type="scientific">Malassezia sympodialis (strain ATCC 42132)</name>
    <name type="common">Atopic eczema-associated yeast</name>
    <dbReference type="NCBI Taxonomy" id="1230383"/>
    <lineage>
        <taxon>Eukaryota</taxon>
        <taxon>Fungi</taxon>
        <taxon>Dikarya</taxon>
        <taxon>Basidiomycota</taxon>
        <taxon>Ustilaginomycotina</taxon>
        <taxon>Malasseziomycetes</taxon>
        <taxon>Malasseziales</taxon>
        <taxon>Malasseziaceae</taxon>
        <taxon>Malassezia</taxon>
    </lineage>
</organism>
<feature type="binding site" evidence="1">
    <location>
        <position position="186"/>
    </location>
    <ligand>
        <name>Zn(2+)</name>
        <dbReference type="ChEBI" id="CHEBI:29105"/>
    </ligand>
</feature>
<keyword evidence="1" id="KW-0862">Zinc</keyword>
<gene>
    <name evidence="2" type="ORF">MSYG_3954</name>
</gene>
<dbReference type="SMART" id="SM01388">
    <property type="entry name" value="Mob1_phocein"/>
    <property type="match status" value="1"/>
</dbReference>
<keyword evidence="2" id="KW-0418">Kinase</keyword>
<keyword evidence="2" id="KW-0808">Transferase</keyword>
<keyword evidence="3" id="KW-1185">Reference proteome</keyword>
<proteinExistence type="predicted"/>
<dbReference type="Proteomes" id="UP000186303">
    <property type="component" value="Chromosome 7"/>
</dbReference>
<evidence type="ECO:0000313" key="3">
    <source>
        <dbReference type="Proteomes" id="UP000186303"/>
    </source>
</evidence>
<name>A0A1M8ABN1_MALS4</name>
<dbReference type="SUPFAM" id="SSF101152">
    <property type="entry name" value="Mob1/phocein"/>
    <property type="match status" value="1"/>
</dbReference>
<dbReference type="InterPro" id="IPR036703">
    <property type="entry name" value="MOB_kinase_act_sf"/>
</dbReference>
<dbReference type="InterPro" id="IPR005301">
    <property type="entry name" value="MOB_kinase_act_fam"/>
</dbReference>
<dbReference type="PANTHER" id="PTHR22599">
    <property type="entry name" value="MPS ONE BINDER KINASE ACTIVATOR-LIKE MOB"/>
    <property type="match status" value="1"/>
</dbReference>
<feature type="binding site" evidence="1">
    <location>
        <position position="191"/>
    </location>
    <ligand>
        <name>Zn(2+)</name>
        <dbReference type="ChEBI" id="CHEBI:29105"/>
    </ligand>
</feature>
<evidence type="ECO:0000256" key="1">
    <source>
        <dbReference type="PIRSR" id="PIRSR605301-1"/>
    </source>
</evidence>
<dbReference type="AlphaFoldDB" id="A0A1M8ABN1"/>
<protein>
    <submittedName>
        <fullName evidence="2">Similar to S.cerevisiae protein MOB2 (Activator of Cbk1p kinase)</fullName>
    </submittedName>
</protein>